<dbReference type="EMBL" id="CAUYUJ010017771">
    <property type="protein sequence ID" value="CAK0877748.1"/>
    <property type="molecule type" value="Genomic_DNA"/>
</dbReference>
<comment type="caution">
    <text evidence="2">The sequence shown here is derived from an EMBL/GenBank/DDBJ whole genome shotgun (WGS) entry which is preliminary data.</text>
</comment>
<keyword evidence="3" id="KW-1185">Reference proteome</keyword>
<dbReference type="PANTHER" id="PTHR14463">
    <property type="entry name" value="LIPASE MATURATION FACTOR"/>
    <property type="match status" value="1"/>
</dbReference>
<dbReference type="Proteomes" id="UP001189429">
    <property type="component" value="Unassembled WGS sequence"/>
</dbReference>
<dbReference type="Pfam" id="PF06762">
    <property type="entry name" value="LMF1"/>
    <property type="match status" value="1"/>
</dbReference>
<dbReference type="InterPro" id="IPR057434">
    <property type="entry name" value="LMF1/2_N"/>
</dbReference>
<proteinExistence type="predicted"/>
<feature type="domain" description="Lipase maturation factor 1/2 N-terminal" evidence="1">
    <location>
        <begin position="100"/>
        <end position="261"/>
    </location>
</feature>
<protein>
    <recommendedName>
        <fullName evidence="1">Lipase maturation factor 1/2 N-terminal domain-containing protein</fullName>
    </recommendedName>
</protein>
<name>A0ABN9VXK7_9DINO</name>
<reference evidence="2" key="1">
    <citation type="submission" date="2023-10" db="EMBL/GenBank/DDBJ databases">
        <authorList>
            <person name="Chen Y."/>
            <person name="Shah S."/>
            <person name="Dougan E. K."/>
            <person name="Thang M."/>
            <person name="Chan C."/>
        </authorList>
    </citation>
    <scope>NUCLEOTIDE SEQUENCE [LARGE SCALE GENOMIC DNA]</scope>
</reference>
<dbReference type="InterPro" id="IPR009613">
    <property type="entry name" value="LMF"/>
</dbReference>
<sequence>MGLCYLCGFLVSATQHRALWGSLGLSPIARDPHGRPTPAFALLEGLGLGYGDWQLELVSWLGTALALQMLLGRFRSFVIPAALWCLYLSIVNLQAPFTFSYGWEWLTCEVGFLLIFMCPCCARGLASWTPPPRLVLWLVRWCAFRLLLGAGLSKVGRNSSACWRQLTCTTTHYYTQPIPNPLSWYMHHLPEDFHKVEVAMTFFEQLVLPFFMLVPARACRLFAASLEIGFQLMIVGTGNYAWINFIGALPCIALLDDAALSWACPRRSRATVSAAASAALLQELAPGKRLLVRCYRGLRQVTYVALVLFMAFKSKDPLKELFGPAPWINNYDGWWDF</sequence>
<evidence type="ECO:0000313" key="3">
    <source>
        <dbReference type="Proteomes" id="UP001189429"/>
    </source>
</evidence>
<evidence type="ECO:0000259" key="1">
    <source>
        <dbReference type="Pfam" id="PF06762"/>
    </source>
</evidence>
<dbReference type="PANTHER" id="PTHR14463:SF10">
    <property type="entry name" value="LIPASE MATURATION FACTOR 1"/>
    <property type="match status" value="1"/>
</dbReference>
<accession>A0ABN9VXK7</accession>
<gene>
    <name evidence="2" type="ORF">PCOR1329_LOCUS61716</name>
</gene>
<organism evidence="2 3">
    <name type="scientific">Prorocentrum cordatum</name>
    <dbReference type="NCBI Taxonomy" id="2364126"/>
    <lineage>
        <taxon>Eukaryota</taxon>
        <taxon>Sar</taxon>
        <taxon>Alveolata</taxon>
        <taxon>Dinophyceae</taxon>
        <taxon>Prorocentrales</taxon>
        <taxon>Prorocentraceae</taxon>
        <taxon>Prorocentrum</taxon>
    </lineage>
</organism>
<evidence type="ECO:0000313" key="2">
    <source>
        <dbReference type="EMBL" id="CAK0877748.1"/>
    </source>
</evidence>